<accession>A0A9W9MHW9</accession>
<dbReference type="AlphaFoldDB" id="A0A9W9MHW9"/>
<reference evidence="5" key="2">
    <citation type="journal article" date="2023" name="IMA Fungus">
        <title>Comparative genomic study of the Penicillium genus elucidates a diverse pangenome and 15 lateral gene transfer events.</title>
        <authorList>
            <person name="Petersen C."/>
            <person name="Sorensen T."/>
            <person name="Nielsen M.R."/>
            <person name="Sondergaard T.E."/>
            <person name="Sorensen J.L."/>
            <person name="Fitzpatrick D.A."/>
            <person name="Frisvad J.C."/>
            <person name="Nielsen K.L."/>
        </authorList>
    </citation>
    <scope>NUCLEOTIDE SEQUENCE</scope>
    <source>
        <strain evidence="5">IBT 15544</strain>
    </source>
</reference>
<comment type="caution">
    <text evidence="5">The sequence shown here is derived from an EMBL/GenBank/DDBJ whole genome shotgun (WGS) entry which is preliminary data.</text>
</comment>
<dbReference type="InterPro" id="IPR002347">
    <property type="entry name" value="SDR_fam"/>
</dbReference>
<protein>
    <submittedName>
        <fullName evidence="5">Uncharacterized protein</fullName>
    </submittedName>
</protein>
<name>A0A9W9MHW9_9EURO</name>
<dbReference type="SUPFAM" id="SSF51735">
    <property type="entry name" value="NAD(P)-binding Rossmann-fold domains"/>
    <property type="match status" value="1"/>
</dbReference>
<dbReference type="PANTHER" id="PTHR43963">
    <property type="entry name" value="CARBONYL REDUCTASE 1-RELATED"/>
    <property type="match status" value="1"/>
</dbReference>
<comment type="similarity">
    <text evidence="1 4">Belongs to the short-chain dehydrogenases/reductases (SDR) family.</text>
</comment>
<evidence type="ECO:0000256" key="2">
    <source>
        <dbReference type="ARBA" id="ARBA00022857"/>
    </source>
</evidence>
<dbReference type="Gene3D" id="3.40.50.720">
    <property type="entry name" value="NAD(P)-binding Rossmann-like Domain"/>
    <property type="match status" value="1"/>
</dbReference>
<keyword evidence="2" id="KW-0521">NADP</keyword>
<evidence type="ECO:0000313" key="6">
    <source>
        <dbReference type="Proteomes" id="UP001150904"/>
    </source>
</evidence>
<dbReference type="Pfam" id="PF00106">
    <property type="entry name" value="adh_short"/>
    <property type="match status" value="1"/>
</dbReference>
<proteinExistence type="inferred from homology"/>
<dbReference type="Proteomes" id="UP001150904">
    <property type="component" value="Unassembled WGS sequence"/>
</dbReference>
<dbReference type="GO" id="GO:0016491">
    <property type="term" value="F:oxidoreductase activity"/>
    <property type="evidence" value="ECO:0007669"/>
    <property type="project" value="UniProtKB-KW"/>
</dbReference>
<dbReference type="InterPro" id="IPR036291">
    <property type="entry name" value="NAD(P)-bd_dom_sf"/>
</dbReference>
<evidence type="ECO:0000313" key="5">
    <source>
        <dbReference type="EMBL" id="KAJ5201674.1"/>
    </source>
</evidence>
<keyword evidence="3" id="KW-0560">Oxidoreductase</keyword>
<organism evidence="5 6">
    <name type="scientific">Penicillium cinerascens</name>
    <dbReference type="NCBI Taxonomy" id="70096"/>
    <lineage>
        <taxon>Eukaryota</taxon>
        <taxon>Fungi</taxon>
        <taxon>Dikarya</taxon>
        <taxon>Ascomycota</taxon>
        <taxon>Pezizomycotina</taxon>
        <taxon>Eurotiomycetes</taxon>
        <taxon>Eurotiomycetidae</taxon>
        <taxon>Eurotiales</taxon>
        <taxon>Aspergillaceae</taxon>
        <taxon>Penicillium</taxon>
    </lineage>
</organism>
<evidence type="ECO:0000256" key="4">
    <source>
        <dbReference type="RuleBase" id="RU000363"/>
    </source>
</evidence>
<sequence length="315" mass="34136">MLTSFLPFSKLTFAENISDWLSYLKTDNPLVASHWRRRSRPLVAVLLSPCFQNRGIGRAICAALAQQFPGPLILYAASRAGGFIDLTGLSNPPAVQIRPVQLSLTDKASITALSTMVSNEHRSCDVLINNAGLYYFQENVTAAQRQESLDVNYRGTLNVCQAFLPIMCKSGRTINVSSQSGQLKYFHPRLQAQFLKPDLTLTELDALVGEYSGSADQNTATALGWPPLAYFTSKAALNAATRILARQNPHLLINCCCPGWVSTPLGAQAGQPPNSVEEGARIPLQPAVGDIGQVIGRYWANDSVASTGNGAVRDW</sequence>
<dbReference type="OrthoDB" id="191139at2759"/>
<dbReference type="PRINTS" id="PR00081">
    <property type="entry name" value="GDHRDH"/>
</dbReference>
<evidence type="ECO:0000256" key="1">
    <source>
        <dbReference type="ARBA" id="ARBA00006484"/>
    </source>
</evidence>
<dbReference type="PANTHER" id="PTHR43963:SF6">
    <property type="entry name" value="CHAIN DEHYDROGENASE FAMILY PROTEIN, PUTATIVE (AFU_ORTHOLOGUE AFUA_3G15350)-RELATED"/>
    <property type="match status" value="1"/>
</dbReference>
<evidence type="ECO:0000256" key="3">
    <source>
        <dbReference type="ARBA" id="ARBA00023002"/>
    </source>
</evidence>
<keyword evidence="6" id="KW-1185">Reference proteome</keyword>
<dbReference type="PRINTS" id="PR00080">
    <property type="entry name" value="SDRFAMILY"/>
</dbReference>
<dbReference type="EMBL" id="JAPQKR010000013">
    <property type="protein sequence ID" value="KAJ5201674.1"/>
    <property type="molecule type" value="Genomic_DNA"/>
</dbReference>
<dbReference type="GeneID" id="83180700"/>
<dbReference type="RefSeq" id="XP_058307590.1">
    <property type="nucleotide sequence ID" value="XM_058453399.1"/>
</dbReference>
<reference evidence="5" key="1">
    <citation type="submission" date="2022-12" db="EMBL/GenBank/DDBJ databases">
        <authorList>
            <person name="Petersen C."/>
        </authorList>
    </citation>
    <scope>NUCLEOTIDE SEQUENCE</scope>
    <source>
        <strain evidence="5">IBT 15544</strain>
    </source>
</reference>
<gene>
    <name evidence="5" type="ORF">N7498_006337</name>
</gene>